<comment type="caution">
    <text evidence="7">The sequence shown here is derived from an EMBL/GenBank/DDBJ whole genome shotgun (WGS) entry which is preliminary data.</text>
</comment>
<keyword evidence="2 4" id="KW-0378">Hydrolase</keyword>
<dbReference type="GO" id="GO:0004553">
    <property type="term" value="F:hydrolase activity, hydrolyzing O-glycosyl compounds"/>
    <property type="evidence" value="ECO:0007669"/>
    <property type="project" value="InterPro"/>
</dbReference>
<reference evidence="7 8" key="1">
    <citation type="submission" date="2015-03" db="EMBL/GenBank/DDBJ databases">
        <authorList>
            <person name="Morales-Cruz A."/>
            <person name="Amrine K.C."/>
            <person name="Cantu D."/>
        </authorList>
    </citation>
    <scope>NUCLEOTIDE SEQUENCE [LARGE SCALE GENOMIC DNA]</scope>
    <source>
        <strain evidence="7">DS831</strain>
    </source>
</reference>
<dbReference type="CDD" id="cd08999">
    <property type="entry name" value="GH43_ABN-like"/>
    <property type="match status" value="1"/>
</dbReference>
<feature type="region of interest" description="Disordered" evidence="5">
    <location>
        <begin position="176"/>
        <end position="212"/>
    </location>
</feature>
<dbReference type="InterPro" id="IPR051795">
    <property type="entry name" value="Glycosyl_Hydrlase_43"/>
</dbReference>
<organism evidence="7 8">
    <name type="scientific">Diplodia seriata</name>
    <dbReference type="NCBI Taxonomy" id="420778"/>
    <lineage>
        <taxon>Eukaryota</taxon>
        <taxon>Fungi</taxon>
        <taxon>Dikarya</taxon>
        <taxon>Ascomycota</taxon>
        <taxon>Pezizomycotina</taxon>
        <taxon>Dothideomycetes</taxon>
        <taxon>Dothideomycetes incertae sedis</taxon>
        <taxon>Botryosphaeriales</taxon>
        <taxon>Botryosphaeriaceae</taxon>
        <taxon>Diplodia</taxon>
    </lineage>
</organism>
<gene>
    <name evidence="7" type="ORF">UCDDS831_g02382</name>
</gene>
<dbReference type="PANTHER" id="PTHR42812:SF5">
    <property type="entry name" value="ENDO-ARABINASE"/>
    <property type="match status" value="1"/>
</dbReference>
<dbReference type="PANTHER" id="PTHR42812">
    <property type="entry name" value="BETA-XYLOSIDASE"/>
    <property type="match status" value="1"/>
</dbReference>
<sequence length="381" mass="40250">MHINSSCQSFLSLSLLLVLGGQHASAKPLSFVPRQAESNSTYVTGPVIDQDFPDPCIVYVDGEWWAFATMNADTNIQVARSSDFKEWTYLDGVDALPDPPSWVNMSAPNTWAPDVNELDDGTFVMYFSATSMNDTAIHCIGAATSDTIEGPYTPVNATLACPIEQGGAIDAAGFKDWETRGSGWGPGGQSSSSNSTTGDDDDDNCYSNPEWSNGGAGGQRYIVYKVDGNTQGNGGLCGNTIEPIASTPIMLLAVAADGITPQGSPIPILDNAGASDDGIVEAPSLIKTWDGQYVLFFSSGCYSTENYTVSYAISATDVAGPYDRADAPLLQTGDYDLVSPGGMDVHWDASAMVFHAQATAVPLVRDMWAARVRAGDGAVEV</sequence>
<comment type="similarity">
    <text evidence="1 4">Belongs to the glycosyl hydrolase 43 family.</text>
</comment>
<keyword evidence="3 4" id="KW-0326">Glycosidase</keyword>
<dbReference type="SUPFAM" id="SSF75005">
    <property type="entry name" value="Arabinanase/levansucrase/invertase"/>
    <property type="match status" value="1"/>
</dbReference>
<proteinExistence type="inferred from homology"/>
<evidence type="ECO:0000256" key="4">
    <source>
        <dbReference type="RuleBase" id="RU361187"/>
    </source>
</evidence>
<dbReference type="InterPro" id="IPR006710">
    <property type="entry name" value="Glyco_hydro_43"/>
</dbReference>
<dbReference type="EMBL" id="LAQI01000057">
    <property type="protein sequence ID" value="KKY24588.1"/>
    <property type="molecule type" value="Genomic_DNA"/>
</dbReference>
<dbReference type="InterPro" id="IPR023296">
    <property type="entry name" value="Glyco_hydro_beta-prop_sf"/>
</dbReference>
<dbReference type="Pfam" id="PF04616">
    <property type="entry name" value="Glyco_hydro_43"/>
    <property type="match status" value="1"/>
</dbReference>
<dbReference type="AlphaFoldDB" id="A0A0G2GMB6"/>
<name>A0A0G2GMB6_9PEZI</name>
<evidence type="ECO:0000256" key="6">
    <source>
        <dbReference type="SAM" id="SignalP"/>
    </source>
</evidence>
<evidence type="ECO:0000256" key="5">
    <source>
        <dbReference type="SAM" id="MobiDB-lite"/>
    </source>
</evidence>
<dbReference type="Proteomes" id="UP000034182">
    <property type="component" value="Unassembled WGS sequence"/>
</dbReference>
<evidence type="ECO:0000256" key="2">
    <source>
        <dbReference type="ARBA" id="ARBA00022801"/>
    </source>
</evidence>
<accession>A0A0G2GMB6</accession>
<keyword evidence="6" id="KW-0732">Signal</keyword>
<dbReference type="Gene3D" id="2.115.10.20">
    <property type="entry name" value="Glycosyl hydrolase domain, family 43"/>
    <property type="match status" value="1"/>
</dbReference>
<dbReference type="GO" id="GO:0005975">
    <property type="term" value="P:carbohydrate metabolic process"/>
    <property type="evidence" value="ECO:0007669"/>
    <property type="project" value="InterPro"/>
</dbReference>
<reference evidence="7 8" key="2">
    <citation type="submission" date="2015-05" db="EMBL/GenBank/DDBJ databases">
        <title>Distinctive expansion of gene families associated with plant cell wall degradation and secondary metabolism in the genomes of grapevine trunk pathogens.</title>
        <authorList>
            <person name="Lawrence D.P."/>
            <person name="Travadon R."/>
            <person name="Rolshausen P.E."/>
            <person name="Baumgartner K."/>
        </authorList>
    </citation>
    <scope>NUCLEOTIDE SEQUENCE [LARGE SCALE GENOMIC DNA]</scope>
    <source>
        <strain evidence="7">DS831</strain>
    </source>
</reference>
<feature type="chain" id="PRO_5002544739" evidence="6">
    <location>
        <begin position="27"/>
        <end position="381"/>
    </location>
</feature>
<evidence type="ECO:0000256" key="3">
    <source>
        <dbReference type="ARBA" id="ARBA00023295"/>
    </source>
</evidence>
<feature type="signal peptide" evidence="6">
    <location>
        <begin position="1"/>
        <end position="26"/>
    </location>
</feature>
<evidence type="ECO:0000313" key="8">
    <source>
        <dbReference type="Proteomes" id="UP000034182"/>
    </source>
</evidence>
<evidence type="ECO:0000313" key="7">
    <source>
        <dbReference type="EMBL" id="KKY24588.1"/>
    </source>
</evidence>
<protein>
    <submittedName>
        <fullName evidence="7">Putative glycosyl hydrolase family 43 protein</fullName>
    </submittedName>
</protein>
<evidence type="ECO:0000256" key="1">
    <source>
        <dbReference type="ARBA" id="ARBA00009865"/>
    </source>
</evidence>